<organism evidence="2 3">
    <name type="scientific">Verticillium dahliae</name>
    <name type="common">Verticillium wilt</name>
    <dbReference type="NCBI Taxonomy" id="27337"/>
    <lineage>
        <taxon>Eukaryota</taxon>
        <taxon>Fungi</taxon>
        <taxon>Dikarya</taxon>
        <taxon>Ascomycota</taxon>
        <taxon>Pezizomycotina</taxon>
        <taxon>Sordariomycetes</taxon>
        <taxon>Hypocreomycetidae</taxon>
        <taxon>Glomerellales</taxon>
        <taxon>Plectosphaerellaceae</taxon>
        <taxon>Verticillium</taxon>
    </lineage>
</organism>
<evidence type="ECO:0000313" key="2">
    <source>
        <dbReference type="EMBL" id="RXG45134.1"/>
    </source>
</evidence>
<dbReference type="EMBL" id="RSDZ01000070">
    <property type="protein sequence ID" value="RXG45134.1"/>
    <property type="molecule type" value="Genomic_DNA"/>
</dbReference>
<feature type="compositionally biased region" description="Polar residues" evidence="1">
    <location>
        <begin position="160"/>
        <end position="173"/>
    </location>
</feature>
<gene>
    <name evidence="2" type="ORF">VDGE_30035</name>
</gene>
<evidence type="ECO:0008006" key="4">
    <source>
        <dbReference type="Google" id="ProtNLM"/>
    </source>
</evidence>
<sequence>MHHNFDATAAQYHAQLNRWGRQKNLKKEEAGMMIAVLNWLKEEKRMEARPVISGKPWGKARLNRTRRHVRDDVPSGDAGLMIQHLPREVTIEVLDEHNTWRPYKDQNITTDENLTLISPQKEGQLTAPSDLLAAGQLYEAEASDPGVEWGEGGGGGSFSPICSDTSSFSMERS</sequence>
<reference evidence="2 3" key="1">
    <citation type="submission" date="2018-12" db="EMBL/GenBank/DDBJ databases">
        <title>Genome of Verticillium dahliae isolate Getta Getta.</title>
        <authorList>
            <person name="Gardiner D.M."/>
        </authorList>
    </citation>
    <scope>NUCLEOTIDE SEQUENCE [LARGE SCALE GENOMIC DNA]</scope>
    <source>
        <strain evidence="2 3">Getta Getta</strain>
    </source>
</reference>
<proteinExistence type="predicted"/>
<name>A0A444RVH4_VERDA</name>
<evidence type="ECO:0000313" key="3">
    <source>
        <dbReference type="Proteomes" id="UP000288725"/>
    </source>
</evidence>
<feature type="region of interest" description="Disordered" evidence="1">
    <location>
        <begin position="143"/>
        <end position="173"/>
    </location>
</feature>
<evidence type="ECO:0000256" key="1">
    <source>
        <dbReference type="SAM" id="MobiDB-lite"/>
    </source>
</evidence>
<comment type="caution">
    <text evidence="2">The sequence shown here is derived from an EMBL/GenBank/DDBJ whole genome shotgun (WGS) entry which is preliminary data.</text>
</comment>
<protein>
    <recommendedName>
        <fullName evidence="4">Clr5 domain-containing protein</fullName>
    </recommendedName>
</protein>
<dbReference type="AlphaFoldDB" id="A0A444RVH4"/>
<dbReference type="Proteomes" id="UP000288725">
    <property type="component" value="Unassembled WGS sequence"/>
</dbReference>
<accession>A0A444RVH4</accession>